<dbReference type="Gene3D" id="1.25.10.10">
    <property type="entry name" value="Leucine-rich Repeat Variant"/>
    <property type="match status" value="1"/>
</dbReference>
<gene>
    <name evidence="4" type="ORF">ES288_A02G152100v1</name>
</gene>
<sequence>MSRALNPSNNSLYLFLFPFYSQNFPPEVEKKENEEEEEDKMEEEEEENEDERTKKVKCSSRKGSSRKSGRDSVEKKEPVMPISDRPTRERKVVKRYSAPSVEFYLQVGAFSVLKELVVVLPDYLADHIGTFIPGIEKALNNKSSTSNLKIEALIFTRLVLASHSPSIFHPYVKDIPSPVLSAVSEHYYKVTAEALIVCGELVRVVCPNLEGFGFNFKPYVHPIYNAIMSRLTNQDQDQRTSLSYIYRHCNTLASSKLEPTLCCILFLLIF</sequence>
<keyword evidence="2" id="KW-0833">Ubl conjugation pathway</keyword>
<evidence type="ECO:0000313" key="5">
    <source>
        <dbReference type="Proteomes" id="UP000323506"/>
    </source>
</evidence>
<dbReference type="AlphaFoldDB" id="A0A5D2HE81"/>
<dbReference type="SUPFAM" id="SSF48371">
    <property type="entry name" value="ARM repeat"/>
    <property type="match status" value="1"/>
</dbReference>
<dbReference type="InterPro" id="IPR039852">
    <property type="entry name" value="CAND1/CAND2"/>
</dbReference>
<dbReference type="GO" id="GO:0010265">
    <property type="term" value="P:SCF complex assembly"/>
    <property type="evidence" value="ECO:0007669"/>
    <property type="project" value="InterPro"/>
</dbReference>
<organism evidence="4 5">
    <name type="scientific">Gossypium darwinii</name>
    <name type="common">Darwin's cotton</name>
    <name type="synonym">Gossypium barbadense var. darwinii</name>
    <dbReference type="NCBI Taxonomy" id="34276"/>
    <lineage>
        <taxon>Eukaryota</taxon>
        <taxon>Viridiplantae</taxon>
        <taxon>Streptophyta</taxon>
        <taxon>Embryophyta</taxon>
        <taxon>Tracheophyta</taxon>
        <taxon>Spermatophyta</taxon>
        <taxon>Magnoliopsida</taxon>
        <taxon>eudicotyledons</taxon>
        <taxon>Gunneridae</taxon>
        <taxon>Pentapetalae</taxon>
        <taxon>rosids</taxon>
        <taxon>malvids</taxon>
        <taxon>Malvales</taxon>
        <taxon>Malvaceae</taxon>
        <taxon>Malvoideae</taxon>
        <taxon>Gossypium</taxon>
    </lineage>
</organism>
<dbReference type="PANTHER" id="PTHR12696">
    <property type="entry name" value="TIP120"/>
    <property type="match status" value="1"/>
</dbReference>
<feature type="region of interest" description="Disordered" evidence="3">
    <location>
        <begin position="26"/>
        <end position="88"/>
    </location>
</feature>
<dbReference type="Proteomes" id="UP000323506">
    <property type="component" value="Chromosome A02"/>
</dbReference>
<dbReference type="Pfam" id="PF25782">
    <property type="entry name" value="TPR_CAND1"/>
    <property type="match status" value="1"/>
</dbReference>
<evidence type="ECO:0000313" key="4">
    <source>
        <dbReference type="EMBL" id="TYH28547.1"/>
    </source>
</evidence>
<reference evidence="4 5" key="1">
    <citation type="submission" date="2019-06" db="EMBL/GenBank/DDBJ databases">
        <title>WGS assembly of Gossypium darwinii.</title>
        <authorList>
            <person name="Chen Z.J."/>
            <person name="Sreedasyam A."/>
            <person name="Ando A."/>
            <person name="Song Q."/>
            <person name="De L."/>
            <person name="Hulse-Kemp A."/>
            <person name="Ding M."/>
            <person name="Ye W."/>
            <person name="Kirkbride R."/>
            <person name="Jenkins J."/>
            <person name="Plott C."/>
            <person name="Lovell J."/>
            <person name="Lin Y.-M."/>
            <person name="Vaughn R."/>
            <person name="Liu B."/>
            <person name="Li W."/>
            <person name="Simpson S."/>
            <person name="Scheffler B."/>
            <person name="Saski C."/>
            <person name="Grover C."/>
            <person name="Hu G."/>
            <person name="Conover J."/>
            <person name="Carlson J."/>
            <person name="Shu S."/>
            <person name="Boston L."/>
            <person name="Williams M."/>
            <person name="Peterson D."/>
            <person name="Mcgee K."/>
            <person name="Jones D."/>
            <person name="Wendel J."/>
            <person name="Stelly D."/>
            <person name="Grimwood J."/>
            <person name="Schmutz J."/>
        </authorList>
    </citation>
    <scope>NUCLEOTIDE SEQUENCE [LARGE SCALE GENOMIC DNA]</scope>
    <source>
        <strain evidence="4">1808015.09</strain>
    </source>
</reference>
<dbReference type="InterPro" id="IPR011989">
    <property type="entry name" value="ARM-like"/>
</dbReference>
<dbReference type="EMBL" id="CM017689">
    <property type="protein sequence ID" value="TYH28547.1"/>
    <property type="molecule type" value="Genomic_DNA"/>
</dbReference>
<dbReference type="InterPro" id="IPR016024">
    <property type="entry name" value="ARM-type_fold"/>
</dbReference>
<feature type="compositionally biased region" description="Acidic residues" evidence="3">
    <location>
        <begin position="34"/>
        <end position="50"/>
    </location>
</feature>
<proteinExistence type="predicted"/>
<feature type="compositionally biased region" description="Basic residues" evidence="3">
    <location>
        <begin position="54"/>
        <end position="67"/>
    </location>
</feature>
<evidence type="ECO:0000256" key="2">
    <source>
        <dbReference type="ARBA" id="ARBA00022786"/>
    </source>
</evidence>
<keyword evidence="1" id="KW-0677">Repeat</keyword>
<feature type="compositionally biased region" description="Basic and acidic residues" evidence="3">
    <location>
        <begin position="68"/>
        <end position="78"/>
    </location>
</feature>
<protein>
    <submittedName>
        <fullName evidence="4">Uncharacterized protein</fullName>
    </submittedName>
</protein>
<accession>A0A5D2HE81</accession>
<keyword evidence="5" id="KW-1185">Reference proteome</keyword>
<evidence type="ECO:0000256" key="3">
    <source>
        <dbReference type="SAM" id="MobiDB-lite"/>
    </source>
</evidence>
<evidence type="ECO:0000256" key="1">
    <source>
        <dbReference type="ARBA" id="ARBA00022737"/>
    </source>
</evidence>
<name>A0A5D2HE81_GOSDA</name>